<organism evidence="6 7">
    <name type="scientific">Oncorhynchus mykiss</name>
    <name type="common">Rainbow trout</name>
    <name type="synonym">Salmo gairdneri</name>
    <dbReference type="NCBI Taxonomy" id="8022"/>
    <lineage>
        <taxon>Eukaryota</taxon>
        <taxon>Metazoa</taxon>
        <taxon>Chordata</taxon>
        <taxon>Craniata</taxon>
        <taxon>Vertebrata</taxon>
        <taxon>Euteleostomi</taxon>
        <taxon>Actinopterygii</taxon>
        <taxon>Neopterygii</taxon>
        <taxon>Teleostei</taxon>
        <taxon>Protacanthopterygii</taxon>
        <taxon>Salmoniformes</taxon>
        <taxon>Salmonidae</taxon>
        <taxon>Salmoninae</taxon>
        <taxon>Oncorhynchus</taxon>
    </lineage>
</organism>
<dbReference type="GO" id="GO:0006629">
    <property type="term" value="P:lipid metabolic process"/>
    <property type="evidence" value="ECO:0007669"/>
    <property type="project" value="UniProtKB-KW"/>
</dbReference>
<sequence>RKVALKFLNSQRQQEGFEPKSQMDLETALQDSAKALDLFLNNRFSDALDLLRPWRSQSMYHAVGYSSMLAMQAGMTFEPKDVEKAMTALKESLQTCQMFRKKTTMVEAITEMFYKQPADDLTEEEMHAELCYAEALLQKAALTFLDESMISFIKGGMKIRNSHYLHHLVFLFQYLSLLPSKVLRLLEWMGFSGDREVGLSQLREGAASNSLRSILSTLCLLMYHLYISVILGTGEANLEESDVLLDPYIEKFPNGALILFYQARIAVLKGNFEFAQKKFLECIAAQQEWRQIHHLCYWELMWSYSFQQDWLEAYQYADLLCKESKWSQAVYVFQKASILSMMPEEEVKKTGENVEQLFRQVESLRLRIAGKSIPTEKFAAKKAQRYSAATPVTLVIPAVEMIYVWNGFTIIGKRPELTESILVTIEKAEEQLKNDPNPSEYHVDNQCMVQMLKGLCLRHLGLLDQAQLCFTHVISSENRIKHDCYLVPYSMYELGLLYKQQGDLGKATTTIENAKLNYKGYSMESRLHFRIHAALNTMGTSVAKLPPHRTSA</sequence>
<dbReference type="PANTHER" id="PTHR31859:SF4">
    <property type="entry name" value="TETRATRICOPEPTIDE REPEAT PROTEIN 39B"/>
    <property type="match status" value="1"/>
</dbReference>
<evidence type="ECO:0000313" key="6">
    <source>
        <dbReference type="Ensembl" id="ENSOMYP00000083331.2"/>
    </source>
</evidence>
<dbReference type="PANTHER" id="PTHR31859">
    <property type="entry name" value="TETRATRICOPEPTIDE REPEAT PROTEIN 39 FAMILY MEMBER"/>
    <property type="match status" value="1"/>
</dbReference>
<gene>
    <name evidence="6" type="primary">LOC110497330</name>
</gene>
<keyword evidence="5" id="KW-0443">Lipid metabolism</keyword>
<dbReference type="Gene3D" id="1.25.40.10">
    <property type="entry name" value="Tetratricopeptide repeat domain"/>
    <property type="match status" value="1"/>
</dbReference>
<evidence type="ECO:0000313" key="7">
    <source>
        <dbReference type="Proteomes" id="UP000694395"/>
    </source>
</evidence>
<dbReference type="Proteomes" id="UP000694395">
    <property type="component" value="Chromosome 19"/>
</dbReference>
<dbReference type="GeneTree" id="ENSGT00950000182917"/>
<dbReference type="SUPFAM" id="SSF48452">
    <property type="entry name" value="TPR-like"/>
    <property type="match status" value="1"/>
</dbReference>
<dbReference type="InterPro" id="IPR019412">
    <property type="entry name" value="IML2/TPR_39"/>
</dbReference>
<accession>A0A8C7TM19</accession>
<reference evidence="6" key="1">
    <citation type="submission" date="2020-07" db="EMBL/GenBank/DDBJ databases">
        <title>A long reads based de novo assembly of the rainbow trout Arlee double haploid line genome.</title>
        <authorList>
            <person name="Gao G."/>
            <person name="Palti Y."/>
        </authorList>
    </citation>
    <scope>NUCLEOTIDE SEQUENCE [LARGE SCALE GENOMIC DNA]</scope>
</reference>
<keyword evidence="7" id="KW-1185">Reference proteome</keyword>
<evidence type="ECO:0000256" key="2">
    <source>
        <dbReference type="ARBA" id="ARBA00015483"/>
    </source>
</evidence>
<dbReference type="Ensembl" id="ENSOMYT00000090769.2">
    <property type="protein sequence ID" value="ENSOMYP00000083331.2"/>
    <property type="gene ID" value="ENSOMYG00000038547.2"/>
</dbReference>
<evidence type="ECO:0000256" key="3">
    <source>
        <dbReference type="ARBA" id="ARBA00022737"/>
    </source>
</evidence>
<proteinExistence type="inferred from homology"/>
<evidence type="ECO:0000256" key="4">
    <source>
        <dbReference type="ARBA" id="ARBA00022803"/>
    </source>
</evidence>
<dbReference type="AlphaFoldDB" id="A0A8C7TM19"/>
<evidence type="ECO:0000256" key="5">
    <source>
        <dbReference type="ARBA" id="ARBA00023098"/>
    </source>
</evidence>
<keyword evidence="4" id="KW-0802">TPR repeat</keyword>
<name>A0A8C7TM19_ONCMY</name>
<dbReference type="InterPro" id="IPR011990">
    <property type="entry name" value="TPR-like_helical_dom_sf"/>
</dbReference>
<keyword evidence="3" id="KW-0677">Repeat</keyword>
<evidence type="ECO:0000256" key="1">
    <source>
        <dbReference type="ARBA" id="ARBA00006400"/>
    </source>
</evidence>
<protein>
    <recommendedName>
        <fullName evidence="2">Tetratricopeptide repeat protein 39B</fullName>
    </recommendedName>
</protein>
<reference evidence="6" key="2">
    <citation type="submission" date="2025-08" db="UniProtKB">
        <authorList>
            <consortium name="Ensembl"/>
        </authorList>
    </citation>
    <scope>IDENTIFICATION</scope>
</reference>
<dbReference type="Pfam" id="PF10300">
    <property type="entry name" value="Iml2-TPR_39"/>
    <property type="match status" value="2"/>
</dbReference>
<reference evidence="6" key="3">
    <citation type="submission" date="2025-09" db="UniProtKB">
        <authorList>
            <consortium name="Ensembl"/>
        </authorList>
    </citation>
    <scope>IDENTIFICATION</scope>
</reference>
<comment type="similarity">
    <text evidence="1">Belongs to the TTC39 family.</text>
</comment>